<dbReference type="STRING" id="742726.HMPREF9448_02363"/>
<accession>K0WXL1</accession>
<evidence type="ECO:0000313" key="1">
    <source>
        <dbReference type="EMBL" id="EJZ63006.1"/>
    </source>
</evidence>
<dbReference type="NCBIfam" id="TIGR03511">
    <property type="entry name" value="GldH_lipo"/>
    <property type="match status" value="1"/>
</dbReference>
<evidence type="ECO:0000313" key="2">
    <source>
        <dbReference type="Proteomes" id="UP000006044"/>
    </source>
</evidence>
<protein>
    <submittedName>
        <fullName evidence="1">Gliding motility-associated lipoprotein GldH</fullName>
    </submittedName>
</protein>
<proteinExistence type="predicted"/>
<dbReference type="eggNOG" id="ENOG50313I2">
    <property type="taxonomic scope" value="Bacteria"/>
</dbReference>
<gene>
    <name evidence="1" type="ORF">HMPREF9448_02363</name>
</gene>
<dbReference type="EMBL" id="ADLE01000015">
    <property type="protein sequence ID" value="EJZ63006.1"/>
    <property type="molecule type" value="Genomic_DNA"/>
</dbReference>
<dbReference type="PROSITE" id="PS51257">
    <property type="entry name" value="PROKAR_LIPOPROTEIN"/>
    <property type="match status" value="1"/>
</dbReference>
<comment type="caution">
    <text evidence="1">The sequence shown here is derived from an EMBL/GenBank/DDBJ whole genome shotgun (WGS) entry which is preliminary data.</text>
</comment>
<keyword evidence="1" id="KW-0449">Lipoprotein</keyword>
<dbReference type="Proteomes" id="UP000006044">
    <property type="component" value="Unassembled WGS sequence"/>
</dbReference>
<name>K0WXL1_9BACT</name>
<sequence length="159" mass="18517">MWRNLVNTGIVCLLLGGTVSCGRTDVYNEFNTLPKNGWFKRDVQRFTPEVPDTVNRYDVYLFLRHNGDYTYRNLWLFVSYNDEGGVLKTDTVNCELADEFGRWSGGGWGSYYQQEVLLNDDFRFSGEKEHVFTVQQAMRDDRIRGISDVGIRIVPHEEK</sequence>
<dbReference type="GeneID" id="77849555"/>
<dbReference type="RefSeq" id="WP_008862750.1">
    <property type="nucleotide sequence ID" value="NZ_JH815205.1"/>
</dbReference>
<organism evidence="1 2">
    <name type="scientific">Barnesiella intestinihominis YIT 11860</name>
    <dbReference type="NCBI Taxonomy" id="742726"/>
    <lineage>
        <taxon>Bacteria</taxon>
        <taxon>Pseudomonadati</taxon>
        <taxon>Bacteroidota</taxon>
        <taxon>Bacteroidia</taxon>
        <taxon>Bacteroidales</taxon>
        <taxon>Barnesiellaceae</taxon>
        <taxon>Barnesiella</taxon>
    </lineage>
</organism>
<dbReference type="InterPro" id="IPR020018">
    <property type="entry name" value="Motility-assoc_lipoprot_GldH"/>
</dbReference>
<dbReference type="HOGENOM" id="CLU_109250_0_0_10"/>
<keyword evidence="2" id="KW-1185">Reference proteome</keyword>
<dbReference type="OrthoDB" id="982482at2"/>
<reference evidence="1 2" key="1">
    <citation type="submission" date="2012-08" db="EMBL/GenBank/DDBJ databases">
        <title>The Genome Sequence of Barnesiella intestinihominis YIT 11860.</title>
        <authorList>
            <consortium name="The Broad Institute Genome Sequencing Platform"/>
            <person name="Earl A."/>
            <person name="Ward D."/>
            <person name="Feldgarden M."/>
            <person name="Gevers D."/>
            <person name="Morotomi M."/>
            <person name="Walker B."/>
            <person name="Young S.K."/>
            <person name="Zeng Q."/>
            <person name="Gargeya S."/>
            <person name="Fitzgerald M."/>
            <person name="Haas B."/>
            <person name="Abouelleil A."/>
            <person name="Alvarado L."/>
            <person name="Arachchi H.M."/>
            <person name="Berlin A.M."/>
            <person name="Chapman S.B."/>
            <person name="Goldberg J."/>
            <person name="Griggs A."/>
            <person name="Gujja S."/>
            <person name="Hansen M."/>
            <person name="Howarth C."/>
            <person name="Imamovic A."/>
            <person name="Larimer J."/>
            <person name="McCowen C."/>
            <person name="Montmayeur A."/>
            <person name="Murphy C."/>
            <person name="Neiman D."/>
            <person name="Pearson M."/>
            <person name="Priest M."/>
            <person name="Roberts A."/>
            <person name="Saif S."/>
            <person name="Shea T."/>
            <person name="Sisk P."/>
            <person name="Sykes S."/>
            <person name="Wortman J."/>
            <person name="Nusbaum C."/>
            <person name="Birren B."/>
        </authorList>
    </citation>
    <scope>NUCLEOTIDE SEQUENCE [LARGE SCALE GENOMIC DNA]</scope>
    <source>
        <strain evidence="1 2">YIT 11860</strain>
    </source>
</reference>
<dbReference type="AlphaFoldDB" id="K0WXL1"/>
<dbReference type="Pfam" id="PF14109">
    <property type="entry name" value="GldH_lipo"/>
    <property type="match status" value="1"/>
</dbReference>